<evidence type="ECO:0000259" key="6">
    <source>
        <dbReference type="Pfam" id="PF00588"/>
    </source>
</evidence>
<evidence type="ECO:0000313" key="8">
    <source>
        <dbReference type="EMBL" id="TKT72532.1"/>
    </source>
</evidence>
<dbReference type="STRING" id="211460.YH63_04570"/>
<dbReference type="InterPro" id="IPR001537">
    <property type="entry name" value="SpoU_MeTrfase"/>
</dbReference>
<dbReference type="SUPFAM" id="SSF75217">
    <property type="entry name" value="alpha/beta knot"/>
    <property type="match status" value="1"/>
</dbReference>
<comment type="subunit">
    <text evidence="5">Homodimer.</text>
</comment>
<dbReference type="EC" id="2.1.1.200" evidence="5"/>
<dbReference type="GO" id="GO:0005829">
    <property type="term" value="C:cytosol"/>
    <property type="evidence" value="ECO:0007669"/>
    <property type="project" value="TreeGrafter"/>
</dbReference>
<dbReference type="GO" id="GO:0160206">
    <property type="term" value="F:tRNA (cytidine(32)/uridine(32)-2'-O)-methyltransferase activity"/>
    <property type="evidence" value="ECO:0007669"/>
    <property type="project" value="UniProtKB-EC"/>
</dbReference>
<dbReference type="Gene3D" id="3.40.1280.10">
    <property type="match status" value="1"/>
</dbReference>
<dbReference type="EMBL" id="LBIA02000001">
    <property type="protein sequence ID" value="TKT72532.1"/>
    <property type="molecule type" value="Genomic_DNA"/>
</dbReference>
<keyword evidence="2 5" id="KW-0489">Methyltransferase</keyword>
<comment type="similarity">
    <text evidence="1">Belongs to the class IV-like SAM-binding methyltransferase superfamily. RNA methyltransferase TrmH family.</text>
</comment>
<dbReference type="GO" id="GO:0002128">
    <property type="term" value="P:tRNA nucleoside ribose methylation"/>
    <property type="evidence" value="ECO:0007669"/>
    <property type="project" value="TreeGrafter"/>
</dbReference>
<evidence type="ECO:0000256" key="1">
    <source>
        <dbReference type="ARBA" id="ARBA00007228"/>
    </source>
</evidence>
<dbReference type="InterPro" id="IPR004384">
    <property type="entry name" value="RNA_MeTrfase_TrmJ/LasT"/>
</dbReference>
<keyword evidence="9" id="KW-1185">Reference proteome</keyword>
<evidence type="ECO:0000256" key="4">
    <source>
        <dbReference type="ARBA" id="ARBA00022691"/>
    </source>
</evidence>
<dbReference type="FunFam" id="3.40.1280.10:FF:000006">
    <property type="entry name" value="Uncharacterized tRNA/rRNA methyltransferase HI_0380"/>
    <property type="match status" value="1"/>
</dbReference>
<feature type="domain" description="tRNA/rRNA methyltransferase SpoU type" evidence="6">
    <location>
        <begin position="19"/>
        <end position="169"/>
    </location>
</feature>
<comment type="catalytic activity">
    <reaction evidence="5">
        <text>uridine(32) in tRNA + S-adenosyl-L-methionine = 2'-O-methyluridine(32) in tRNA + S-adenosyl-L-homocysteine + H(+)</text>
        <dbReference type="Rhea" id="RHEA:42936"/>
        <dbReference type="Rhea" id="RHEA-COMP:10107"/>
        <dbReference type="Rhea" id="RHEA-COMP:10290"/>
        <dbReference type="ChEBI" id="CHEBI:15378"/>
        <dbReference type="ChEBI" id="CHEBI:57856"/>
        <dbReference type="ChEBI" id="CHEBI:59789"/>
        <dbReference type="ChEBI" id="CHEBI:65315"/>
        <dbReference type="ChEBI" id="CHEBI:74478"/>
        <dbReference type="EC" id="2.1.1.200"/>
    </reaction>
</comment>
<dbReference type="CDD" id="cd18093">
    <property type="entry name" value="SpoU-like_TrmJ"/>
    <property type="match status" value="1"/>
</dbReference>
<reference evidence="8" key="1">
    <citation type="submission" date="2019-04" db="EMBL/GenBank/DDBJ databases">
        <title>Whole genome sequencing of cave bacteria.</title>
        <authorList>
            <person name="Gan H.M."/>
            <person name="Barton H."/>
            <person name="Savka M.A."/>
        </authorList>
    </citation>
    <scope>NUCLEOTIDE SEQUENCE [LARGE SCALE GENOMIC DNA]</scope>
    <source>
        <strain evidence="8">LC387</strain>
    </source>
</reference>
<evidence type="ECO:0000313" key="9">
    <source>
        <dbReference type="Proteomes" id="UP000034832"/>
    </source>
</evidence>
<dbReference type="InterPro" id="IPR029026">
    <property type="entry name" value="tRNA_m1G_MTases_N"/>
</dbReference>
<dbReference type="RefSeq" id="WP_046826992.1">
    <property type="nucleotide sequence ID" value="NZ_LBIA02000001.1"/>
</dbReference>
<dbReference type="Proteomes" id="UP000034832">
    <property type="component" value="Unassembled WGS sequence"/>
</dbReference>
<dbReference type="NCBIfam" id="TIGR00050">
    <property type="entry name" value="rRNA_methyl_1"/>
    <property type="match status" value="1"/>
</dbReference>
<dbReference type="GO" id="GO:0003723">
    <property type="term" value="F:RNA binding"/>
    <property type="evidence" value="ECO:0007669"/>
    <property type="project" value="InterPro"/>
</dbReference>
<gene>
    <name evidence="5" type="primary">trmJ</name>
    <name evidence="8" type="ORF">YH63_014445</name>
</gene>
<keyword evidence="3 8" id="KW-0808">Transferase</keyword>
<protein>
    <recommendedName>
        <fullName evidence="5">tRNA (cytidine/uridine-2'-O-)-methyltransferase TrmJ</fullName>
        <ecNumber evidence="5">2.1.1.200</ecNumber>
    </recommendedName>
    <alternativeName>
        <fullName evidence="5">tRNA (cytidine(32)/uridine(32)-2'-O)-methyltransferase</fullName>
    </alternativeName>
    <alternativeName>
        <fullName evidence="5">tRNA Cm32/Um32 methyltransferase</fullName>
    </alternativeName>
</protein>
<evidence type="ECO:0000256" key="3">
    <source>
        <dbReference type="ARBA" id="ARBA00022679"/>
    </source>
</evidence>
<dbReference type="Pfam" id="PF04480">
    <property type="entry name" value="DUF559"/>
    <property type="match status" value="1"/>
</dbReference>
<dbReference type="GO" id="GO:0106339">
    <property type="term" value="F:tRNA (cytidine(32)-2'-O)-methyltransferase activity"/>
    <property type="evidence" value="ECO:0007669"/>
    <property type="project" value="RHEA"/>
</dbReference>
<feature type="domain" description="DUF559" evidence="7">
    <location>
        <begin position="293"/>
        <end position="390"/>
    </location>
</feature>
<dbReference type="PANTHER" id="PTHR42786:SF7">
    <property type="entry name" value="TRNA_RRNA METHYLTRANSFERASE SPOU TYPE DOMAIN-CONTAINING PROTEIN"/>
    <property type="match status" value="1"/>
</dbReference>
<dbReference type="OrthoDB" id="9806346at2"/>
<comment type="function">
    <text evidence="5">Catalyzes the formation of 2'O-methylated cytidine (Cm32) or 2'O-methylated uridine (Um32) at position 32 in tRNA.</text>
</comment>
<evidence type="ECO:0000256" key="2">
    <source>
        <dbReference type="ARBA" id="ARBA00022603"/>
    </source>
</evidence>
<comment type="caution">
    <text evidence="8">The sequence shown here is derived from an EMBL/GenBank/DDBJ whole genome shotgun (WGS) entry which is preliminary data.</text>
</comment>
<keyword evidence="4 5" id="KW-0949">S-adenosyl-L-methionine</keyword>
<dbReference type="PANTHER" id="PTHR42786">
    <property type="entry name" value="TRNA/RRNA METHYLTRANSFERASE"/>
    <property type="match status" value="1"/>
</dbReference>
<keyword evidence="5" id="KW-0963">Cytoplasm</keyword>
<comment type="catalytic activity">
    <reaction evidence="5">
        <text>cytidine(32) in tRNA + S-adenosyl-L-methionine = 2'-O-methylcytidine(32) in tRNA + S-adenosyl-L-homocysteine + H(+)</text>
        <dbReference type="Rhea" id="RHEA:42932"/>
        <dbReference type="Rhea" id="RHEA-COMP:10288"/>
        <dbReference type="Rhea" id="RHEA-COMP:10289"/>
        <dbReference type="ChEBI" id="CHEBI:15378"/>
        <dbReference type="ChEBI" id="CHEBI:57856"/>
        <dbReference type="ChEBI" id="CHEBI:59789"/>
        <dbReference type="ChEBI" id="CHEBI:74495"/>
        <dbReference type="ChEBI" id="CHEBI:82748"/>
        <dbReference type="EC" id="2.1.1.200"/>
    </reaction>
</comment>
<organism evidence="8 9">
    <name type="scientific">Afipia massiliensis</name>
    <dbReference type="NCBI Taxonomy" id="211460"/>
    <lineage>
        <taxon>Bacteria</taxon>
        <taxon>Pseudomonadati</taxon>
        <taxon>Pseudomonadota</taxon>
        <taxon>Alphaproteobacteria</taxon>
        <taxon>Hyphomicrobiales</taxon>
        <taxon>Nitrobacteraceae</taxon>
        <taxon>Afipia</taxon>
    </lineage>
</organism>
<dbReference type="Gene3D" id="1.10.8.590">
    <property type="match status" value="1"/>
</dbReference>
<keyword evidence="5" id="KW-0819">tRNA processing</keyword>
<dbReference type="Pfam" id="PF00588">
    <property type="entry name" value="SpoU_methylase"/>
    <property type="match status" value="1"/>
</dbReference>
<dbReference type="AlphaFoldDB" id="A0A4U6BQ37"/>
<dbReference type="InterPro" id="IPR029028">
    <property type="entry name" value="Alpha/beta_knot_MTases"/>
</dbReference>
<dbReference type="InterPro" id="IPR007569">
    <property type="entry name" value="DUF559"/>
</dbReference>
<evidence type="ECO:0000259" key="7">
    <source>
        <dbReference type="Pfam" id="PF04480"/>
    </source>
</evidence>
<name>A0A4U6BQ37_9BRAD</name>
<evidence type="ECO:0000256" key="5">
    <source>
        <dbReference type="RuleBase" id="RU362024"/>
    </source>
</evidence>
<proteinExistence type="inferred from homology"/>
<comment type="subcellular location">
    <subcellularLocation>
        <location evidence="5">Cytoplasm</location>
    </subcellularLocation>
</comment>
<accession>A0A4U6BQ37</accession>
<sequence length="395" mass="43359">MSGSGTDKTKTRKELAGPVVVLVEPQLGENIGMCARAMGNFGLTRLRIVNPRDGWPNMAAQRAAAGADHILDKVELFDTVEAAVADCSLLFATTARAHDQAKPVVGPEEAARQIVGEAAVNGTAAIMFGRERYGLQNDEVALANRIVTFPVNPGFASLNLAQAVLLMGYEWFKLVTANTLPFDMPERSERASNHQMQAFFDNLVNELDKVEFLRPPEKRDTMLVNMRNIFTRMEPTKQDMHTLHGVVMAIAEGRKGPAKGGVLDGNEATRLRALLAEHSDGRAPSDSGTVRGLARLLRRNPTDAERILWQALTTDRRFASHFKRQTPVGRHIPDFVSFTKRIAVELVNANETDVIARDRAARGEWLAARGYRVCLINAADVESDLAAQLDRLAVA</sequence>